<protein>
    <submittedName>
        <fullName evidence="1">Uncharacterized protein</fullName>
    </submittedName>
</protein>
<accession>A0A0D8FSN2</accession>
<dbReference type="SUPFAM" id="SSF89796">
    <property type="entry name" value="CoA-transferase family III (CaiB/BaiF)"/>
    <property type="match status" value="1"/>
</dbReference>
<comment type="caution">
    <text evidence="1">The sequence shown here is derived from an EMBL/GenBank/DDBJ whole genome shotgun (WGS) entry which is preliminary data.</text>
</comment>
<evidence type="ECO:0000313" key="1">
    <source>
        <dbReference type="EMBL" id="KJE76283.1"/>
    </source>
</evidence>
<dbReference type="STRING" id="1121877.FEAC_20180"/>
<reference evidence="1 2" key="1">
    <citation type="submission" date="2015-01" db="EMBL/GenBank/DDBJ databases">
        <title>Draft genome of the acidophilic iron oxidizer Ferrimicrobium acidiphilum strain T23.</title>
        <authorList>
            <person name="Poehlein A."/>
            <person name="Eisen S."/>
            <person name="Schloemann M."/>
            <person name="Johnson B.D."/>
            <person name="Daniel R."/>
            <person name="Muehling M."/>
        </authorList>
    </citation>
    <scope>NUCLEOTIDE SEQUENCE [LARGE SCALE GENOMIC DNA]</scope>
    <source>
        <strain evidence="1 2">T23</strain>
    </source>
</reference>
<proteinExistence type="predicted"/>
<name>A0A0D8FSN2_9ACTN</name>
<organism evidence="1 2">
    <name type="scientific">Ferrimicrobium acidiphilum DSM 19497</name>
    <dbReference type="NCBI Taxonomy" id="1121877"/>
    <lineage>
        <taxon>Bacteria</taxon>
        <taxon>Bacillati</taxon>
        <taxon>Actinomycetota</taxon>
        <taxon>Acidimicrobiia</taxon>
        <taxon>Acidimicrobiales</taxon>
        <taxon>Acidimicrobiaceae</taxon>
        <taxon>Ferrimicrobium</taxon>
    </lineage>
</organism>
<sequence>MSYCSNPNPSTRENADEFRKLGKGVTPQMKLSLKITEANDSQQCDAASLFDGFWKVKTLVDMHHYVWVKTRNRWRNVDSPVGPIRSLLPPVTVSGRDAAMDAIPGFGQHNDAIRAEFSPRAINSTKKGISHDIEHDKHSGE</sequence>
<gene>
    <name evidence="1" type="ORF">FEAC_20180</name>
</gene>
<dbReference type="EMBL" id="JXUW01000019">
    <property type="protein sequence ID" value="KJE76283.1"/>
    <property type="molecule type" value="Genomic_DNA"/>
</dbReference>
<dbReference type="Proteomes" id="UP000032336">
    <property type="component" value="Unassembled WGS sequence"/>
</dbReference>
<evidence type="ECO:0000313" key="2">
    <source>
        <dbReference type="Proteomes" id="UP000032336"/>
    </source>
</evidence>
<keyword evidence="2" id="KW-1185">Reference proteome</keyword>
<dbReference type="InterPro" id="IPR023606">
    <property type="entry name" value="CoA-Trfase_III_dom_1_sf"/>
</dbReference>
<dbReference type="eggNOG" id="COG1804">
    <property type="taxonomic scope" value="Bacteria"/>
</dbReference>
<dbReference type="AlphaFoldDB" id="A0A0D8FSN2"/>